<protein>
    <submittedName>
        <fullName evidence="2">Uncharacterized protein</fullName>
    </submittedName>
</protein>
<name>A0A9W9XHH3_9EURO</name>
<feature type="region of interest" description="Disordered" evidence="1">
    <location>
        <begin position="61"/>
        <end position="98"/>
    </location>
</feature>
<feature type="compositionally biased region" description="Basic and acidic residues" evidence="1">
    <location>
        <begin position="88"/>
        <end position="98"/>
    </location>
</feature>
<feature type="region of interest" description="Disordered" evidence="1">
    <location>
        <begin position="1"/>
        <end position="39"/>
    </location>
</feature>
<dbReference type="AlphaFoldDB" id="A0A9W9XHH3"/>
<accession>A0A9W9XHH3</accession>
<organism evidence="2 3">
    <name type="scientific">Penicillium diatomitis</name>
    <dbReference type="NCBI Taxonomy" id="2819901"/>
    <lineage>
        <taxon>Eukaryota</taxon>
        <taxon>Fungi</taxon>
        <taxon>Dikarya</taxon>
        <taxon>Ascomycota</taxon>
        <taxon>Pezizomycotina</taxon>
        <taxon>Eurotiomycetes</taxon>
        <taxon>Eurotiomycetidae</taxon>
        <taxon>Eurotiales</taxon>
        <taxon>Aspergillaceae</taxon>
        <taxon>Penicillium</taxon>
    </lineage>
</organism>
<reference evidence="2" key="2">
    <citation type="journal article" date="2023" name="IMA Fungus">
        <title>Comparative genomic study of the Penicillium genus elucidates a diverse pangenome and 15 lateral gene transfer events.</title>
        <authorList>
            <person name="Petersen C."/>
            <person name="Sorensen T."/>
            <person name="Nielsen M.R."/>
            <person name="Sondergaard T.E."/>
            <person name="Sorensen J.L."/>
            <person name="Fitzpatrick D.A."/>
            <person name="Frisvad J.C."/>
            <person name="Nielsen K.L."/>
        </authorList>
    </citation>
    <scope>NUCLEOTIDE SEQUENCE</scope>
    <source>
        <strain evidence="2">IBT 30728</strain>
    </source>
</reference>
<gene>
    <name evidence="2" type="ORF">N7539_001832</name>
</gene>
<keyword evidence="3" id="KW-1185">Reference proteome</keyword>
<dbReference type="Proteomes" id="UP001148312">
    <property type="component" value="Unassembled WGS sequence"/>
</dbReference>
<evidence type="ECO:0000313" key="2">
    <source>
        <dbReference type="EMBL" id="KAJ5493086.1"/>
    </source>
</evidence>
<proteinExistence type="predicted"/>
<sequence>MVPASPRYGRTNESARTNDDSQEPSMQEHLMRDHSPKGPSICLLENRLDLVSLLAAVDRCRRQTGSHDRPLAPAKPDLIRPSSWGRTLKADHQRSITS</sequence>
<feature type="compositionally biased region" description="Basic and acidic residues" evidence="1">
    <location>
        <begin position="61"/>
        <end position="70"/>
    </location>
</feature>
<reference evidence="2" key="1">
    <citation type="submission" date="2022-12" db="EMBL/GenBank/DDBJ databases">
        <authorList>
            <person name="Petersen C."/>
        </authorList>
    </citation>
    <scope>NUCLEOTIDE SEQUENCE</scope>
    <source>
        <strain evidence="2">IBT 30728</strain>
    </source>
</reference>
<evidence type="ECO:0000256" key="1">
    <source>
        <dbReference type="SAM" id="MobiDB-lite"/>
    </source>
</evidence>
<comment type="caution">
    <text evidence="2">The sequence shown here is derived from an EMBL/GenBank/DDBJ whole genome shotgun (WGS) entry which is preliminary data.</text>
</comment>
<dbReference type="RefSeq" id="XP_056793466.1">
    <property type="nucleotide sequence ID" value="XM_056931435.1"/>
</dbReference>
<dbReference type="GeneID" id="81621684"/>
<dbReference type="EMBL" id="JAPWDQ010000002">
    <property type="protein sequence ID" value="KAJ5493086.1"/>
    <property type="molecule type" value="Genomic_DNA"/>
</dbReference>
<evidence type="ECO:0000313" key="3">
    <source>
        <dbReference type="Proteomes" id="UP001148312"/>
    </source>
</evidence>